<feature type="compositionally biased region" description="Basic and acidic residues" evidence="1">
    <location>
        <begin position="320"/>
        <end position="334"/>
    </location>
</feature>
<feature type="compositionally biased region" description="Low complexity" evidence="1">
    <location>
        <begin position="306"/>
        <end position="316"/>
    </location>
</feature>
<name>A0A1D1V876_RAMVA</name>
<proteinExistence type="predicted"/>
<evidence type="ECO:0000313" key="2">
    <source>
        <dbReference type="EMBL" id="GAU95887.1"/>
    </source>
</evidence>
<feature type="compositionally biased region" description="Polar residues" evidence="1">
    <location>
        <begin position="291"/>
        <end position="301"/>
    </location>
</feature>
<sequence length="394" mass="43699">MSTSKLYRSSAAGDATFAVRVNELETDLKEARFRIQQSEERYQHVANLVERLWDGEYGAAVQLSRVFNLTVPGRWTDLGLRFSDDPADISAKSSTSSLGCHSCCPSDSRSRSRPPTSKISPRSSSTIEDRKNYDTPPPKVLLPSRKFCSPDPVKLARPTTSSHSYTTSYSSSSSFIQPSSRASNHAERASSPALARYGTGGIASTTRSGPLLGAYSRDVVSPKQSSSKESLNGTRVPSHFLRNRGSYHSIPTINIVPRQTIPSEHIPSVIPSSSSSNYKGSTKLKTDARPRTTSNQWSTAAKSEFRSSSQSFINSSADPYKSRDFSVPDSEHRKPWGSSDFKSSFSSKYETNPSRSSPRCDSYQVDADYQKTMARVYERNHHHRTGNYDRYKVL</sequence>
<dbReference type="OrthoDB" id="10635077at2759"/>
<feature type="compositionally biased region" description="Low complexity" evidence="1">
    <location>
        <begin position="264"/>
        <end position="276"/>
    </location>
</feature>
<protein>
    <submittedName>
        <fullName evidence="2">Uncharacterized protein</fullName>
    </submittedName>
</protein>
<feature type="compositionally biased region" description="Polar residues" evidence="1">
    <location>
        <begin position="349"/>
        <end position="359"/>
    </location>
</feature>
<keyword evidence="3" id="KW-1185">Reference proteome</keyword>
<feature type="region of interest" description="Disordered" evidence="1">
    <location>
        <begin position="89"/>
        <end position="244"/>
    </location>
</feature>
<dbReference type="Proteomes" id="UP000186922">
    <property type="component" value="Unassembled WGS sequence"/>
</dbReference>
<reference evidence="2 3" key="1">
    <citation type="journal article" date="2016" name="Nat. Commun.">
        <title>Extremotolerant tardigrade genome and improved radiotolerance of human cultured cells by tardigrade-unique protein.</title>
        <authorList>
            <person name="Hashimoto T."/>
            <person name="Horikawa D.D."/>
            <person name="Saito Y."/>
            <person name="Kuwahara H."/>
            <person name="Kozuka-Hata H."/>
            <person name="Shin-I T."/>
            <person name="Minakuchi Y."/>
            <person name="Ohishi K."/>
            <person name="Motoyama A."/>
            <person name="Aizu T."/>
            <person name="Enomoto A."/>
            <person name="Kondo K."/>
            <person name="Tanaka S."/>
            <person name="Hara Y."/>
            <person name="Koshikawa S."/>
            <person name="Sagara H."/>
            <person name="Miura T."/>
            <person name="Yokobori S."/>
            <person name="Miyagawa K."/>
            <person name="Suzuki Y."/>
            <person name="Kubo T."/>
            <person name="Oyama M."/>
            <person name="Kohara Y."/>
            <person name="Fujiyama A."/>
            <person name="Arakawa K."/>
            <person name="Katayama T."/>
            <person name="Toyoda A."/>
            <person name="Kunieda T."/>
        </authorList>
    </citation>
    <scope>NUCLEOTIDE SEQUENCE [LARGE SCALE GENOMIC DNA]</scope>
    <source>
        <strain evidence="2 3">YOKOZUNA-1</strain>
    </source>
</reference>
<evidence type="ECO:0000256" key="1">
    <source>
        <dbReference type="SAM" id="MobiDB-lite"/>
    </source>
</evidence>
<gene>
    <name evidence="2" type="primary">RvY_07422-1</name>
    <name evidence="2" type="synonym">RvY_07422.1</name>
    <name evidence="2" type="ORF">RvY_07422</name>
</gene>
<feature type="compositionally biased region" description="Low complexity" evidence="1">
    <location>
        <begin position="159"/>
        <end position="174"/>
    </location>
</feature>
<feature type="compositionally biased region" description="Low complexity" evidence="1">
    <location>
        <begin position="113"/>
        <end position="126"/>
    </location>
</feature>
<dbReference type="AlphaFoldDB" id="A0A1D1V876"/>
<evidence type="ECO:0000313" key="3">
    <source>
        <dbReference type="Proteomes" id="UP000186922"/>
    </source>
</evidence>
<feature type="compositionally biased region" description="Polar residues" evidence="1">
    <location>
        <begin position="222"/>
        <end position="235"/>
    </location>
</feature>
<feature type="compositionally biased region" description="Low complexity" evidence="1">
    <location>
        <begin position="338"/>
        <end position="348"/>
    </location>
</feature>
<feature type="region of interest" description="Disordered" evidence="1">
    <location>
        <begin position="264"/>
        <end position="362"/>
    </location>
</feature>
<comment type="caution">
    <text evidence="2">The sequence shown here is derived from an EMBL/GenBank/DDBJ whole genome shotgun (WGS) entry which is preliminary data.</text>
</comment>
<organism evidence="2 3">
    <name type="scientific">Ramazzottius varieornatus</name>
    <name type="common">Water bear</name>
    <name type="synonym">Tardigrade</name>
    <dbReference type="NCBI Taxonomy" id="947166"/>
    <lineage>
        <taxon>Eukaryota</taxon>
        <taxon>Metazoa</taxon>
        <taxon>Ecdysozoa</taxon>
        <taxon>Tardigrada</taxon>
        <taxon>Eutardigrada</taxon>
        <taxon>Parachela</taxon>
        <taxon>Hypsibioidea</taxon>
        <taxon>Ramazzottiidae</taxon>
        <taxon>Ramazzottius</taxon>
    </lineage>
</organism>
<dbReference type="EMBL" id="BDGG01000003">
    <property type="protein sequence ID" value="GAU95887.1"/>
    <property type="molecule type" value="Genomic_DNA"/>
</dbReference>
<accession>A0A1D1V876</accession>